<dbReference type="GO" id="GO:0005783">
    <property type="term" value="C:endoplasmic reticulum"/>
    <property type="evidence" value="ECO:0007669"/>
    <property type="project" value="TreeGrafter"/>
</dbReference>
<gene>
    <name evidence="3" type="ORF">PPYR_10318</name>
</gene>
<dbReference type="Pfam" id="PF00085">
    <property type="entry name" value="Thioredoxin"/>
    <property type="match status" value="1"/>
</dbReference>
<evidence type="ECO:0000313" key="3">
    <source>
        <dbReference type="EMBL" id="KAB0796257.1"/>
    </source>
</evidence>
<protein>
    <recommendedName>
        <fullName evidence="2">Thioredoxin domain-containing protein</fullName>
    </recommendedName>
</protein>
<proteinExistence type="predicted"/>
<dbReference type="Gene3D" id="3.40.30.10">
    <property type="entry name" value="Glutaredoxin"/>
    <property type="match status" value="1"/>
</dbReference>
<dbReference type="EMBL" id="VVIM01000007">
    <property type="protein sequence ID" value="KAB0796257.1"/>
    <property type="molecule type" value="Genomic_DNA"/>
</dbReference>
<accession>A0A5N4AG06</accession>
<keyword evidence="1" id="KW-0732">Signal</keyword>
<dbReference type="CDD" id="cd02961">
    <property type="entry name" value="PDI_a_family"/>
    <property type="match status" value="1"/>
</dbReference>
<dbReference type="InParanoid" id="A0A5N4AG06"/>
<dbReference type="PANTHER" id="PTHR45672:SF11">
    <property type="entry name" value="PROTEIN DISULFIDE-ISOMERASE C17H9.14C"/>
    <property type="match status" value="1"/>
</dbReference>
<dbReference type="InterPro" id="IPR013766">
    <property type="entry name" value="Thioredoxin_domain"/>
</dbReference>
<dbReference type="InterPro" id="IPR051063">
    <property type="entry name" value="PDI"/>
</dbReference>
<dbReference type="PROSITE" id="PS51352">
    <property type="entry name" value="THIOREDOXIN_2"/>
    <property type="match status" value="1"/>
</dbReference>
<dbReference type="PANTHER" id="PTHR45672">
    <property type="entry name" value="PROTEIN DISULFIDE-ISOMERASE C17H9.14C-RELATED"/>
    <property type="match status" value="1"/>
</dbReference>
<dbReference type="AlphaFoldDB" id="A0A5N4AG06"/>
<evidence type="ECO:0000256" key="1">
    <source>
        <dbReference type="SAM" id="SignalP"/>
    </source>
</evidence>
<reference evidence="3 4" key="1">
    <citation type="journal article" date="2018" name="Elife">
        <title>Firefly genomes illuminate parallel origins of bioluminescence in beetles.</title>
        <authorList>
            <person name="Fallon T.R."/>
            <person name="Lower S.E."/>
            <person name="Chang C.H."/>
            <person name="Bessho-Uehara M."/>
            <person name="Martin G.J."/>
            <person name="Bewick A.J."/>
            <person name="Behringer M."/>
            <person name="Debat H.J."/>
            <person name="Wong I."/>
            <person name="Day J.C."/>
            <person name="Suvorov A."/>
            <person name="Silva C.J."/>
            <person name="Stanger-Hall K.F."/>
            <person name="Hall D.W."/>
            <person name="Schmitz R.J."/>
            <person name="Nelson D.R."/>
            <person name="Lewis S.M."/>
            <person name="Shigenobu S."/>
            <person name="Bybee S.M."/>
            <person name="Larracuente A.M."/>
            <person name="Oba Y."/>
            <person name="Weng J.K."/>
        </authorList>
    </citation>
    <scope>NUCLEOTIDE SEQUENCE [LARGE SCALE GENOMIC DNA]</scope>
    <source>
        <strain evidence="3">1611_PpyrPB1</strain>
        <tissue evidence="3">Whole body</tissue>
    </source>
</reference>
<evidence type="ECO:0000259" key="2">
    <source>
        <dbReference type="PROSITE" id="PS51352"/>
    </source>
</evidence>
<feature type="chain" id="PRO_5024400872" description="Thioredoxin domain-containing protein" evidence="1">
    <location>
        <begin position="22"/>
        <end position="131"/>
    </location>
</feature>
<name>A0A5N4AG06_PHOPY</name>
<dbReference type="GO" id="GO:0006457">
    <property type="term" value="P:protein folding"/>
    <property type="evidence" value="ECO:0007669"/>
    <property type="project" value="TreeGrafter"/>
</dbReference>
<dbReference type="SUPFAM" id="SSF52833">
    <property type="entry name" value="Thioredoxin-like"/>
    <property type="match status" value="1"/>
</dbReference>
<keyword evidence="4" id="KW-1185">Reference proteome</keyword>
<comment type="caution">
    <text evidence="3">The sequence shown here is derived from an EMBL/GenBank/DDBJ whole genome shotgun (WGS) entry which is preliminary data.</text>
</comment>
<organism evidence="3 4">
    <name type="scientific">Photinus pyralis</name>
    <name type="common">Common eastern firefly</name>
    <name type="synonym">Lampyris pyralis</name>
    <dbReference type="NCBI Taxonomy" id="7054"/>
    <lineage>
        <taxon>Eukaryota</taxon>
        <taxon>Metazoa</taxon>
        <taxon>Ecdysozoa</taxon>
        <taxon>Arthropoda</taxon>
        <taxon>Hexapoda</taxon>
        <taxon>Insecta</taxon>
        <taxon>Pterygota</taxon>
        <taxon>Neoptera</taxon>
        <taxon>Endopterygota</taxon>
        <taxon>Coleoptera</taxon>
        <taxon>Polyphaga</taxon>
        <taxon>Elateriformia</taxon>
        <taxon>Elateroidea</taxon>
        <taxon>Lampyridae</taxon>
        <taxon>Lampyrinae</taxon>
        <taxon>Photinus</taxon>
    </lineage>
</organism>
<dbReference type="GO" id="GO:0003756">
    <property type="term" value="F:protein disulfide isomerase activity"/>
    <property type="evidence" value="ECO:0007669"/>
    <property type="project" value="TreeGrafter"/>
</dbReference>
<sequence length="131" mass="14631">MSSLPLCLIGIVLVLPLGSNGNVIKLTESNFNEMTSQNKIMVKFCMCALDTTWCSYCKKMAEPYIKLAKELKDTGSDIKVAEVDCEKYSRVCDKAGIKGLPTLQYYRNGSPTEYKGQRTTKPMLQWLTSTA</sequence>
<feature type="signal peptide" evidence="1">
    <location>
        <begin position="1"/>
        <end position="21"/>
    </location>
</feature>
<dbReference type="InterPro" id="IPR036249">
    <property type="entry name" value="Thioredoxin-like_sf"/>
</dbReference>
<feature type="domain" description="Thioredoxin" evidence="2">
    <location>
        <begin position="15"/>
        <end position="131"/>
    </location>
</feature>
<dbReference type="Proteomes" id="UP000327044">
    <property type="component" value="Unassembled WGS sequence"/>
</dbReference>
<evidence type="ECO:0000313" key="4">
    <source>
        <dbReference type="Proteomes" id="UP000327044"/>
    </source>
</evidence>